<dbReference type="RefSeq" id="WP_103161276.1">
    <property type="nucleotide sequence ID" value="NZ_BKAW01000003.1"/>
</dbReference>
<gene>
    <name evidence="1" type="ORF">SCO02_04100</name>
</gene>
<dbReference type="EMBL" id="BKAW01000003">
    <property type="protein sequence ID" value="GEQ01969.1"/>
    <property type="molecule type" value="Genomic_DNA"/>
</dbReference>
<name>A0AB34AFD6_STAUR</name>
<reference evidence="1 2" key="1">
    <citation type="submission" date="2019-07" db="EMBL/GenBank/DDBJ databases">
        <title>Whole genome shotgun sequence of Staphylococcus cohnii subsp. urealyticus NBRC 109766.</title>
        <authorList>
            <person name="Hosoyama A."/>
            <person name="Uohara A."/>
            <person name="Ohji S."/>
            <person name="Ichikawa N."/>
        </authorList>
    </citation>
    <scope>NUCLEOTIDE SEQUENCE [LARGE SCALE GENOMIC DNA]</scope>
    <source>
        <strain evidence="1 2">NBRC 109766</strain>
    </source>
</reference>
<evidence type="ECO:0000313" key="1">
    <source>
        <dbReference type="EMBL" id="GEQ01969.1"/>
    </source>
</evidence>
<organism evidence="1 2">
    <name type="scientific">Staphylococcus ureilyticus</name>
    <name type="common">Staphylococcus cohnii subsp. urealyticus</name>
    <dbReference type="NCBI Taxonomy" id="94138"/>
    <lineage>
        <taxon>Bacteria</taxon>
        <taxon>Bacillati</taxon>
        <taxon>Bacillota</taxon>
        <taxon>Bacilli</taxon>
        <taxon>Bacillales</taxon>
        <taxon>Staphylococcaceae</taxon>
        <taxon>Staphylococcus</taxon>
        <taxon>Staphylococcus cohnii species complex</taxon>
    </lineage>
</organism>
<proteinExistence type="predicted"/>
<dbReference type="Proteomes" id="UP000321839">
    <property type="component" value="Unassembled WGS sequence"/>
</dbReference>
<protein>
    <submittedName>
        <fullName evidence="1">Uncharacterized protein</fullName>
    </submittedName>
</protein>
<dbReference type="AlphaFoldDB" id="A0AB34AFD6"/>
<keyword evidence="2" id="KW-1185">Reference proteome</keyword>
<accession>A0AB34AFD6</accession>
<evidence type="ECO:0000313" key="2">
    <source>
        <dbReference type="Proteomes" id="UP000321839"/>
    </source>
</evidence>
<comment type="caution">
    <text evidence="1">The sequence shown here is derived from an EMBL/GenBank/DDBJ whole genome shotgun (WGS) entry which is preliminary data.</text>
</comment>
<sequence>MIKKAIKRPDEIEYIEFKGRENFEEVCEFIGRSEPLLTRIDGTEYLLMNHFNSSEKSVPVDPGTIFYKWNNFGNDENIYGPTSWDAISKNEFFKRFMECE</sequence>